<keyword evidence="2" id="KW-1185">Reference proteome</keyword>
<accession>A0A8T2S606</accession>
<dbReference type="EMBL" id="CM035427">
    <property type="protein sequence ID" value="KAH7306887.1"/>
    <property type="molecule type" value="Genomic_DNA"/>
</dbReference>
<organism evidence="1 2">
    <name type="scientific">Ceratopteris richardii</name>
    <name type="common">Triangle waterfern</name>
    <dbReference type="NCBI Taxonomy" id="49495"/>
    <lineage>
        <taxon>Eukaryota</taxon>
        <taxon>Viridiplantae</taxon>
        <taxon>Streptophyta</taxon>
        <taxon>Embryophyta</taxon>
        <taxon>Tracheophyta</taxon>
        <taxon>Polypodiopsida</taxon>
        <taxon>Polypodiidae</taxon>
        <taxon>Polypodiales</taxon>
        <taxon>Pteridineae</taxon>
        <taxon>Pteridaceae</taxon>
        <taxon>Parkerioideae</taxon>
        <taxon>Ceratopteris</taxon>
    </lineage>
</organism>
<evidence type="ECO:0000313" key="2">
    <source>
        <dbReference type="Proteomes" id="UP000825935"/>
    </source>
</evidence>
<gene>
    <name evidence="1" type="ORF">KP509_22G036100</name>
</gene>
<reference evidence="1" key="1">
    <citation type="submission" date="2021-08" db="EMBL/GenBank/DDBJ databases">
        <title>WGS assembly of Ceratopteris richardii.</title>
        <authorList>
            <person name="Marchant D.B."/>
            <person name="Chen G."/>
            <person name="Jenkins J."/>
            <person name="Shu S."/>
            <person name="Leebens-Mack J."/>
            <person name="Grimwood J."/>
            <person name="Schmutz J."/>
            <person name="Soltis P."/>
            <person name="Soltis D."/>
            <person name="Chen Z.-H."/>
        </authorList>
    </citation>
    <scope>NUCLEOTIDE SEQUENCE</scope>
    <source>
        <strain evidence="1">Whitten #5841</strain>
        <tissue evidence="1">Leaf</tissue>
    </source>
</reference>
<dbReference type="InterPro" id="IPR031985">
    <property type="entry name" value="DUF4787"/>
</dbReference>
<name>A0A8T2S606_CERRI</name>
<dbReference type="PANTHER" id="PTHR35455:SF1">
    <property type="entry name" value="AGAP005842-PA"/>
    <property type="match status" value="1"/>
</dbReference>
<dbReference type="EMBL" id="CM035427">
    <property type="protein sequence ID" value="KAH7306889.1"/>
    <property type="molecule type" value="Genomic_DNA"/>
</dbReference>
<dbReference type="Proteomes" id="UP000825935">
    <property type="component" value="Chromosome 22"/>
</dbReference>
<dbReference type="PANTHER" id="PTHR35455">
    <property type="entry name" value="UNNAMED PRODUCT"/>
    <property type="match status" value="1"/>
</dbReference>
<dbReference type="Pfam" id="PF16029">
    <property type="entry name" value="DUF4787"/>
    <property type="match status" value="1"/>
</dbReference>
<dbReference type="AlphaFoldDB" id="A0A8T2S606"/>
<comment type="caution">
    <text evidence="1">The sequence shown here is derived from an EMBL/GenBank/DDBJ whole genome shotgun (WGS) entry which is preliminary data.</text>
</comment>
<proteinExistence type="predicted"/>
<evidence type="ECO:0000313" key="1">
    <source>
        <dbReference type="EMBL" id="KAH7306887.1"/>
    </source>
</evidence>
<sequence length="140" mass="16360">MLSFYAEKRLPMAYSCFALQCLSPPVSPRPSDRMGYSRDLFVLMGLVVFLWLPQACCSYAHPAHFSIADSEFQRKKDLCMENVENGLWGWRCKSSAIEKENCALKCISAECYEKIYGDDPLEEGEIDFKRRREFRYCIRR</sequence>
<protein>
    <submittedName>
        <fullName evidence="1">Uncharacterized protein</fullName>
    </submittedName>
</protein>
<dbReference type="OrthoDB" id="1915375at2759"/>